<dbReference type="AlphaFoldDB" id="A0AAW2ZJE5"/>
<evidence type="ECO:0000256" key="1">
    <source>
        <dbReference type="SAM" id="MobiDB-lite"/>
    </source>
</evidence>
<feature type="compositionally biased region" description="Polar residues" evidence="1">
    <location>
        <begin position="10"/>
        <end position="38"/>
    </location>
</feature>
<comment type="caution">
    <text evidence="2">The sequence shown here is derived from an EMBL/GenBank/DDBJ whole genome shotgun (WGS) entry which is preliminary data.</text>
</comment>
<keyword evidence="3" id="KW-1185">Reference proteome</keyword>
<accession>A0AAW2ZJE5</accession>
<evidence type="ECO:0000313" key="3">
    <source>
        <dbReference type="Proteomes" id="UP001431209"/>
    </source>
</evidence>
<name>A0AAW2ZJE5_9EUKA</name>
<reference evidence="2 3" key="1">
    <citation type="submission" date="2024-03" db="EMBL/GenBank/DDBJ databases">
        <title>The Acrasis kona genome and developmental transcriptomes reveal deep origins of eukaryotic multicellular pathways.</title>
        <authorList>
            <person name="Sheikh S."/>
            <person name="Fu C.-J."/>
            <person name="Brown M.W."/>
            <person name="Baldauf S.L."/>
        </authorList>
    </citation>
    <scope>NUCLEOTIDE SEQUENCE [LARGE SCALE GENOMIC DNA]</scope>
    <source>
        <strain evidence="2 3">ATCC MYA-3509</strain>
    </source>
</reference>
<protein>
    <submittedName>
        <fullName evidence="2">Septin-9</fullName>
    </submittedName>
</protein>
<proteinExistence type="predicted"/>
<gene>
    <name evidence="2" type="ORF">AKO1_010430</name>
</gene>
<feature type="compositionally biased region" description="Polar residues" evidence="1">
    <location>
        <begin position="55"/>
        <end position="69"/>
    </location>
</feature>
<feature type="compositionally biased region" description="Basic and acidic residues" evidence="1">
    <location>
        <begin position="107"/>
        <end position="122"/>
    </location>
</feature>
<dbReference type="EMBL" id="JAOPGA020001569">
    <property type="protein sequence ID" value="KAL0489560.1"/>
    <property type="molecule type" value="Genomic_DNA"/>
</dbReference>
<dbReference type="Proteomes" id="UP001431209">
    <property type="component" value="Unassembled WGS sequence"/>
</dbReference>
<feature type="region of interest" description="Disordered" evidence="1">
    <location>
        <begin position="1"/>
        <end position="128"/>
    </location>
</feature>
<organism evidence="2 3">
    <name type="scientific">Acrasis kona</name>
    <dbReference type="NCBI Taxonomy" id="1008807"/>
    <lineage>
        <taxon>Eukaryota</taxon>
        <taxon>Discoba</taxon>
        <taxon>Heterolobosea</taxon>
        <taxon>Tetramitia</taxon>
        <taxon>Eutetramitia</taxon>
        <taxon>Acrasidae</taxon>
        <taxon>Acrasis</taxon>
    </lineage>
</organism>
<evidence type="ECO:0000313" key="2">
    <source>
        <dbReference type="EMBL" id="KAL0489560.1"/>
    </source>
</evidence>
<sequence>MSAPNIPRVPTQTLSADNVSPRRSQPLSTLSVQRSPRSQMLDIPISSPTDKMVSPMSSFLKNKRNNPADSNIKKSPRFRDMTSPRSFGLKASVNEVDNTIEIEEEESVSKESDSEEDTAKESDSEEDQ</sequence>